<evidence type="ECO:0000313" key="2">
    <source>
        <dbReference type="Proteomes" id="UP001415857"/>
    </source>
</evidence>
<evidence type="ECO:0000313" key="1">
    <source>
        <dbReference type="EMBL" id="KAK9266850.1"/>
    </source>
</evidence>
<accession>A0AAP0R378</accession>
<organism evidence="1 2">
    <name type="scientific">Liquidambar formosana</name>
    <name type="common">Formosan gum</name>
    <dbReference type="NCBI Taxonomy" id="63359"/>
    <lineage>
        <taxon>Eukaryota</taxon>
        <taxon>Viridiplantae</taxon>
        <taxon>Streptophyta</taxon>
        <taxon>Embryophyta</taxon>
        <taxon>Tracheophyta</taxon>
        <taxon>Spermatophyta</taxon>
        <taxon>Magnoliopsida</taxon>
        <taxon>eudicotyledons</taxon>
        <taxon>Gunneridae</taxon>
        <taxon>Pentapetalae</taxon>
        <taxon>Saxifragales</taxon>
        <taxon>Altingiaceae</taxon>
        <taxon>Liquidambar</taxon>
    </lineage>
</organism>
<reference evidence="1 2" key="1">
    <citation type="journal article" date="2024" name="Plant J.">
        <title>Genome sequences and population genomics reveal climatic adaptation and genomic divergence between two closely related sweetgum species.</title>
        <authorList>
            <person name="Xu W.Q."/>
            <person name="Ren C.Q."/>
            <person name="Zhang X.Y."/>
            <person name="Comes H.P."/>
            <person name="Liu X.H."/>
            <person name="Li Y.G."/>
            <person name="Kettle C.J."/>
            <person name="Jalonen R."/>
            <person name="Gaisberger H."/>
            <person name="Ma Y.Z."/>
            <person name="Qiu Y.X."/>
        </authorList>
    </citation>
    <scope>NUCLEOTIDE SEQUENCE [LARGE SCALE GENOMIC DNA]</scope>
    <source>
        <strain evidence="1">Hangzhou</strain>
    </source>
</reference>
<dbReference type="Pfam" id="PF21737">
    <property type="entry name" value="DUF6865"/>
    <property type="match status" value="1"/>
</dbReference>
<name>A0AAP0R378_LIQFO</name>
<proteinExistence type="predicted"/>
<dbReference type="PANTHER" id="PTHR35282">
    <property type="entry name" value="F5D14.24 PROTEIN"/>
    <property type="match status" value="1"/>
</dbReference>
<dbReference type="Proteomes" id="UP001415857">
    <property type="component" value="Unassembled WGS sequence"/>
</dbReference>
<dbReference type="EMBL" id="JBBPBK010000048">
    <property type="protein sequence ID" value="KAK9266850.1"/>
    <property type="molecule type" value="Genomic_DNA"/>
</dbReference>
<dbReference type="AlphaFoldDB" id="A0AAP0R378"/>
<protein>
    <submittedName>
        <fullName evidence="1">Uncharacterized protein</fullName>
    </submittedName>
</protein>
<dbReference type="InterPro" id="IPR049198">
    <property type="entry name" value="DUF6865"/>
</dbReference>
<sequence length="83" mass="9093">METPSENVSQELAREKLISISYSLPDKVPSSLDHKPENSNLPVGFAVTNGDKADKYRTELISISNDQPPDFNTLPVALGNHVD</sequence>
<dbReference type="PANTHER" id="PTHR35282:SF11">
    <property type="entry name" value="EG5651"/>
    <property type="match status" value="1"/>
</dbReference>
<keyword evidence="2" id="KW-1185">Reference proteome</keyword>
<gene>
    <name evidence="1" type="ORF">L1049_027109</name>
</gene>
<comment type="caution">
    <text evidence="1">The sequence shown here is derived from an EMBL/GenBank/DDBJ whole genome shotgun (WGS) entry which is preliminary data.</text>
</comment>